<gene>
    <name evidence="1" type="ORF">PXEA_LOCUS16125</name>
</gene>
<dbReference type="Proteomes" id="UP000784294">
    <property type="component" value="Unassembled WGS sequence"/>
</dbReference>
<comment type="caution">
    <text evidence="1">The sequence shown here is derived from an EMBL/GenBank/DDBJ whole genome shotgun (WGS) entry which is preliminary data.</text>
</comment>
<reference evidence="1" key="1">
    <citation type="submission" date="2018-11" db="EMBL/GenBank/DDBJ databases">
        <authorList>
            <consortium name="Pathogen Informatics"/>
        </authorList>
    </citation>
    <scope>NUCLEOTIDE SEQUENCE</scope>
</reference>
<organism evidence="1 2">
    <name type="scientific">Protopolystoma xenopodis</name>
    <dbReference type="NCBI Taxonomy" id="117903"/>
    <lineage>
        <taxon>Eukaryota</taxon>
        <taxon>Metazoa</taxon>
        <taxon>Spiralia</taxon>
        <taxon>Lophotrochozoa</taxon>
        <taxon>Platyhelminthes</taxon>
        <taxon>Monogenea</taxon>
        <taxon>Polyopisthocotylea</taxon>
        <taxon>Polystomatidea</taxon>
        <taxon>Polystomatidae</taxon>
        <taxon>Protopolystoma</taxon>
    </lineage>
</organism>
<proteinExistence type="predicted"/>
<dbReference type="EMBL" id="CAAALY010057834">
    <property type="protein sequence ID" value="VEL22685.1"/>
    <property type="molecule type" value="Genomic_DNA"/>
</dbReference>
<dbReference type="AlphaFoldDB" id="A0A3S5BX76"/>
<evidence type="ECO:0000313" key="1">
    <source>
        <dbReference type="EMBL" id="VEL22685.1"/>
    </source>
</evidence>
<accession>A0A3S5BX76</accession>
<sequence length="140" mass="15883">MQDHRHNSVWLNALYIQPQLRRPNHGYEGEMTSETHFLYRDKSIPLFVLHKNPNAMISLAYAALFFSHSSPPTCRPAVLDVSSFERLMGPCIEVMLREAGSYFEQIVEILGENALLEHPQLKKLAADLAVQPNTASSTEF</sequence>
<protein>
    <submittedName>
        <fullName evidence="1">Uncharacterized protein</fullName>
    </submittedName>
</protein>
<keyword evidence="2" id="KW-1185">Reference proteome</keyword>
<dbReference type="OrthoDB" id="417078at2759"/>
<evidence type="ECO:0000313" key="2">
    <source>
        <dbReference type="Proteomes" id="UP000784294"/>
    </source>
</evidence>
<name>A0A3S5BX76_9PLAT</name>